<dbReference type="Proteomes" id="UP000001548">
    <property type="component" value="Unassembled WGS sequence"/>
</dbReference>
<dbReference type="VEuPathDB" id="GiardiaDB:GL50803_21474"/>
<feature type="compositionally biased region" description="Polar residues" evidence="1">
    <location>
        <begin position="1644"/>
        <end position="1655"/>
    </location>
</feature>
<accession>A8BIN5</accession>
<feature type="compositionally biased region" description="Polar residues" evidence="1">
    <location>
        <begin position="1618"/>
        <end position="1633"/>
    </location>
</feature>
<feature type="compositionally biased region" description="Basic and acidic residues" evidence="1">
    <location>
        <begin position="1539"/>
        <end position="1567"/>
    </location>
</feature>
<evidence type="ECO:0000313" key="3">
    <source>
        <dbReference type="Proteomes" id="UP000001548"/>
    </source>
</evidence>
<gene>
    <name evidence="2" type="ORF">GL50803_0021474</name>
</gene>
<protein>
    <submittedName>
        <fullName evidence="2">Uncharacterized protein</fullName>
    </submittedName>
</protein>
<comment type="caution">
    <text evidence="2">The sequence shown here is derived from an EMBL/GenBank/DDBJ whole genome shotgun (WGS) entry which is preliminary data.</text>
</comment>
<feature type="region of interest" description="Disordered" evidence="1">
    <location>
        <begin position="1539"/>
        <end position="1661"/>
    </location>
</feature>
<feature type="compositionally biased region" description="Polar residues" evidence="1">
    <location>
        <begin position="1593"/>
        <end position="1602"/>
    </location>
</feature>
<dbReference type="EMBL" id="AACB03000001">
    <property type="protein sequence ID" value="KAE8305614.1"/>
    <property type="molecule type" value="Genomic_DNA"/>
</dbReference>
<dbReference type="GeneID" id="5699767"/>
<evidence type="ECO:0000256" key="1">
    <source>
        <dbReference type="SAM" id="MobiDB-lite"/>
    </source>
</evidence>
<keyword evidence="3" id="KW-1185">Reference proteome</keyword>
<evidence type="ECO:0000313" key="2">
    <source>
        <dbReference type="EMBL" id="KAE8305614.1"/>
    </source>
</evidence>
<reference evidence="2 3" key="1">
    <citation type="journal article" date="2007" name="Science">
        <title>Genomic minimalism in the early diverging intestinal parasite Giardia lamblia.</title>
        <authorList>
            <person name="Morrison H.G."/>
            <person name="McArthur A.G."/>
            <person name="Gillin F.D."/>
            <person name="Aley S.B."/>
            <person name="Adam R.D."/>
            <person name="Olsen G.J."/>
            <person name="Best A.A."/>
            <person name="Cande W.Z."/>
            <person name="Chen F."/>
            <person name="Cipriano M.J."/>
            <person name="Davids B.J."/>
            <person name="Dawson S.C."/>
            <person name="Elmendorf H.G."/>
            <person name="Hehl A.B."/>
            <person name="Holder M.E."/>
            <person name="Huse S.M."/>
            <person name="Kim U.U."/>
            <person name="Lasek-Nesselquist E."/>
            <person name="Manning G."/>
            <person name="Nigam A."/>
            <person name="Nixon J.E."/>
            <person name="Palm D."/>
            <person name="Passamaneck N.E."/>
            <person name="Prabhu A."/>
            <person name="Reich C.I."/>
            <person name="Reiner D.S."/>
            <person name="Samuelson J."/>
            <person name="Svard S.G."/>
            <person name="Sogin M.L."/>
        </authorList>
    </citation>
    <scope>NUCLEOTIDE SEQUENCE [LARGE SCALE GENOMIC DNA]</scope>
    <source>
        <strain evidence="2 3">WB C6</strain>
    </source>
</reference>
<name>A8BIN5_GIAIC</name>
<proteinExistence type="predicted"/>
<dbReference type="KEGG" id="gla:GL50803_0021474"/>
<organism evidence="2 3">
    <name type="scientific">Giardia intestinalis (strain ATCC 50803 / WB clone C6)</name>
    <name type="common">Giardia lamblia</name>
    <dbReference type="NCBI Taxonomy" id="184922"/>
    <lineage>
        <taxon>Eukaryota</taxon>
        <taxon>Metamonada</taxon>
        <taxon>Diplomonadida</taxon>
        <taxon>Hexamitidae</taxon>
        <taxon>Giardiinae</taxon>
        <taxon>Giardia</taxon>
    </lineage>
</organism>
<dbReference type="HOGENOM" id="CLU_242158_0_0_1"/>
<dbReference type="OMA" id="ISCEYYN"/>
<dbReference type="RefSeq" id="XP_001706872.1">
    <property type="nucleotide sequence ID" value="XM_001706820.1"/>
</dbReference>
<sequence length="1661" mass="181831">METRAYTHRDYAYRAHRLLQAARVFSANSDPSFLLVVYSRNFGFDPVSKAILSYLLEGTAGYSSFISVQDFDDIALCIDVVQGTFLWYFPTQELLDQYRHIISGVLSSYVYIGFTDPLVSKTNSLEDAGGTKNTSSHETPYLSLRVVGCRRYASLAEAACTKGFASKVLEYEDSSSVLDVPLLAFLRDALIPVDVSADTTQTASPKATHGNTQIRQDSTNKSCCSLNQSECASHFTVYSAIEGPAQPGSDPRYREFLESIPSMALKALPIDVLYQCLYHVDMCSARTLYRSMHLLELQCLECVNKSKDLVASIPPGTADIGQMLLASISEPMVAEFTNKRTHYLDICAAMRAANATDDFFNRTTTVKYYPLMLLAAKTAGDGTRALTCGGIIDINVVHPLYPLQVRRSLIVEPYKSTQSDAKDIDCVPSSVVNAFYSIAGAVASQLPELVTLLADELGLGSKLYAKSDDLAKAVESSLGPLKNKISGTLTTSMQAENFSVNAATLKQAINLTSNAIKISCEYYNLGMTKVVYGRVLYHINLAIQVRLPYTSSHVLALTIVHGDTLLTYPGGYYCMGSQLLASKNTVTRLRCSDKFVFRDLAMLPAKQHNMTNLACEMRLLHYVAINGKKFLLSPLTKTSFPCLLHFDPGFHLSVCLQNLGDCILNMTPNPKSQAFLSTKSMYTDNMKDLFKYRPLLTTVDGHMSLMLFTRILTSEERHDVSTAQEEGAGLGGSQLSGPSEENLSVYMENSLMDLSAVVGHSVAGGFAASIDLLARKLKITVTTAIRLLFVDSMLSSTDALGKLRNLSALYNDCYASLGLVQIYKPTDVTAAYGFKVFKQERGGDFLLSEDDLPQGIVSGEDLLQLIWSMAKFACKEADLPAELQRTTMSADSMKKLTHACILNGLLDDVFSCGSSETVAGPVDAPDSTTKALLEQSSKNVEAHNVHFYSSSFAMGATGVYRAGLSNIFRQGIQAMETQDTLKLQASMGIHVADKIIAHTGSPLDCLDMLCLTKEHAPVSPVTTRSCVFDKDLKLSSNNHVVIISGFGDLSNTLVALFSAALQSELNGSTSSINKIITRSLNERAFLSDLLSVLPNLTNTVIIGQITAESNLSVLLESVGTFVASNYVTTVRHISVSTPAVFNVHCAATEPNVYQLPFNMSFIPTWTKKLVVVTEPGVVPDKNAMSHFGIYSLSGPELSAISASAESSKAAQSAAKKALLLDSLSANPQPLTDKTVYEISKGSLFSKEQMVIHSLTLPGNQVTDICSEVARGITDDVYACRWDFATPDKDLFVLFSDRPSYLKRDSGATKRQLHSSKHHIIQQIDSSYTDTMLRRSLGGLRRIITTRQSIKVGLLPKIFTMLLGACDGNETQGNVQVVLNLSNALFLELSTHRNTISVGRYNIDDYSSRRFFPSFLGKVTVLSSEPATIFEQPTFSRLFSSFMEEIFRELFLELAPTNLEIKEYGKTADPLAVVEDLNTLSKENISWSLVKEYYSDEKLPSGWYYDGIKYISMDGERSSDRPDKAELMKRFAEELEAKTLRPKGSSKEENPTTREIENDILKLNIRDDSEPESDADGMNVPFVANKAIPDPVNVGSSEASRPSRNPIGSIATALRDESGQGTKNAVYTKNTVPASRNAAILRPSGSRTTQAQNQKSKPGARQ</sequence>